<keyword evidence="3" id="KW-1185">Reference proteome</keyword>
<accession>A0A0S4LVE9</accession>
<dbReference type="AlphaFoldDB" id="A0A0S4LVE9"/>
<gene>
    <name evidence="2" type="ORF">COMA2_90110</name>
</gene>
<evidence type="ECO:0000313" key="2">
    <source>
        <dbReference type="EMBL" id="CUS39931.1"/>
    </source>
</evidence>
<dbReference type="Proteomes" id="UP000198736">
    <property type="component" value="Unassembled WGS sequence"/>
</dbReference>
<evidence type="ECO:0000256" key="1">
    <source>
        <dbReference type="SAM" id="MobiDB-lite"/>
    </source>
</evidence>
<dbReference type="EMBL" id="CZPZ01000036">
    <property type="protein sequence ID" value="CUS39931.1"/>
    <property type="molecule type" value="Genomic_DNA"/>
</dbReference>
<feature type="region of interest" description="Disordered" evidence="1">
    <location>
        <begin position="1"/>
        <end position="21"/>
    </location>
</feature>
<proteinExistence type="predicted"/>
<reference evidence="3" key="1">
    <citation type="submission" date="2015-10" db="EMBL/GenBank/DDBJ databases">
        <authorList>
            <person name="Luecker S."/>
            <person name="Luecker S."/>
        </authorList>
    </citation>
    <scope>NUCLEOTIDE SEQUENCE [LARGE SCALE GENOMIC DNA]</scope>
</reference>
<sequence>MPLNPPPEGERQRRSHDKRPCVTPTVVLAEVLSWINVGS</sequence>
<protein>
    <submittedName>
        <fullName evidence="2">Uncharacterized protein</fullName>
    </submittedName>
</protein>
<organism evidence="2 3">
    <name type="scientific">Candidatus Nitrospira nitrificans</name>
    <dbReference type="NCBI Taxonomy" id="1742973"/>
    <lineage>
        <taxon>Bacteria</taxon>
        <taxon>Pseudomonadati</taxon>
        <taxon>Nitrospirota</taxon>
        <taxon>Nitrospiria</taxon>
        <taxon>Nitrospirales</taxon>
        <taxon>Nitrospiraceae</taxon>
        <taxon>Nitrospira</taxon>
    </lineage>
</organism>
<evidence type="ECO:0000313" key="3">
    <source>
        <dbReference type="Proteomes" id="UP000198736"/>
    </source>
</evidence>
<name>A0A0S4LVE9_9BACT</name>